<proteinExistence type="predicted"/>
<feature type="transmembrane region" description="Helical" evidence="2">
    <location>
        <begin position="698"/>
        <end position="719"/>
    </location>
</feature>
<dbReference type="InParanoid" id="A0A1V9X2X4"/>
<feature type="region of interest" description="Disordered" evidence="1">
    <location>
        <begin position="34"/>
        <end position="61"/>
    </location>
</feature>
<organism evidence="5 6">
    <name type="scientific">Tropilaelaps mercedesae</name>
    <dbReference type="NCBI Taxonomy" id="418985"/>
    <lineage>
        <taxon>Eukaryota</taxon>
        <taxon>Metazoa</taxon>
        <taxon>Ecdysozoa</taxon>
        <taxon>Arthropoda</taxon>
        <taxon>Chelicerata</taxon>
        <taxon>Arachnida</taxon>
        <taxon>Acari</taxon>
        <taxon>Parasitiformes</taxon>
        <taxon>Mesostigmata</taxon>
        <taxon>Gamasina</taxon>
        <taxon>Dermanyssoidea</taxon>
        <taxon>Laelapidae</taxon>
        <taxon>Tropilaelaps</taxon>
    </lineage>
</organism>
<feature type="transmembrane region" description="Helical" evidence="2">
    <location>
        <begin position="330"/>
        <end position="351"/>
    </location>
</feature>
<dbReference type="InterPro" id="IPR052728">
    <property type="entry name" value="O2_lipid_transport_reg"/>
</dbReference>
<feature type="transmembrane region" description="Helical" evidence="2">
    <location>
        <begin position="482"/>
        <end position="503"/>
    </location>
</feature>
<dbReference type="OrthoDB" id="118951at2759"/>
<feature type="transmembrane region" description="Helical" evidence="2">
    <location>
        <begin position="510"/>
        <end position="529"/>
    </location>
</feature>
<dbReference type="PANTHER" id="PTHR11161">
    <property type="entry name" value="O-ACYLTRANSFERASE"/>
    <property type="match status" value="1"/>
</dbReference>
<name>A0A1V9X2X4_9ACAR</name>
<keyword evidence="6" id="KW-1185">Reference proteome</keyword>
<keyword evidence="3" id="KW-0732">Signal</keyword>
<keyword evidence="2" id="KW-1133">Transmembrane helix</keyword>
<dbReference type="AlphaFoldDB" id="A0A1V9X2X4"/>
<dbReference type="PROSITE" id="PS51257">
    <property type="entry name" value="PROKAR_LIPOPROTEIN"/>
    <property type="match status" value="1"/>
</dbReference>
<reference evidence="5 6" key="1">
    <citation type="journal article" date="2017" name="Gigascience">
        <title>Draft genome of the honey bee ectoparasitic mite, Tropilaelaps mercedesae, is shaped by the parasitic life history.</title>
        <authorList>
            <person name="Dong X."/>
            <person name="Armstrong S.D."/>
            <person name="Xia D."/>
            <person name="Makepeace B.L."/>
            <person name="Darby A.C."/>
            <person name="Kadowaki T."/>
        </authorList>
    </citation>
    <scope>NUCLEOTIDE SEQUENCE [LARGE SCALE GENOMIC DNA]</scope>
    <source>
        <strain evidence="5">Wuxi-XJTLU</strain>
    </source>
</reference>
<protein>
    <submittedName>
        <fullName evidence="5">Nose resistant to fluoxetine protein 6-like</fullName>
    </submittedName>
</protein>
<evidence type="ECO:0000256" key="2">
    <source>
        <dbReference type="SAM" id="Phobius"/>
    </source>
</evidence>
<feature type="transmembrane region" description="Helical" evidence="2">
    <location>
        <begin position="420"/>
        <end position="440"/>
    </location>
</feature>
<gene>
    <name evidence="5" type="ORF">BIW11_02141</name>
</gene>
<evidence type="ECO:0000256" key="1">
    <source>
        <dbReference type="SAM" id="MobiDB-lite"/>
    </source>
</evidence>
<feature type="signal peptide" evidence="3">
    <location>
        <begin position="1"/>
        <end position="28"/>
    </location>
</feature>
<keyword evidence="2" id="KW-0472">Membrane</keyword>
<dbReference type="InterPro" id="IPR006621">
    <property type="entry name" value="Nose-resist-to-fluoxetine_N"/>
</dbReference>
<evidence type="ECO:0000256" key="3">
    <source>
        <dbReference type="SAM" id="SignalP"/>
    </source>
</evidence>
<feature type="chain" id="PRO_5012980790" evidence="3">
    <location>
        <begin position="29"/>
        <end position="792"/>
    </location>
</feature>
<keyword evidence="2" id="KW-0812">Transmembrane</keyword>
<feature type="domain" description="Nose resistant-to-fluoxetine protein N-terminal" evidence="4">
    <location>
        <begin position="93"/>
        <end position="242"/>
    </location>
</feature>
<accession>A0A1V9X2X4</accession>
<feature type="transmembrane region" description="Helical" evidence="2">
    <location>
        <begin position="624"/>
        <end position="646"/>
    </location>
</feature>
<dbReference type="PANTHER" id="PTHR11161:SF0">
    <property type="entry name" value="O-ACYLTRANSFERASE LIKE PROTEIN"/>
    <property type="match status" value="1"/>
</dbReference>
<dbReference type="Pfam" id="PF01757">
    <property type="entry name" value="Acyl_transf_3"/>
    <property type="match status" value="1"/>
</dbReference>
<dbReference type="Proteomes" id="UP000192247">
    <property type="component" value="Unassembled WGS sequence"/>
</dbReference>
<feature type="transmembrane region" description="Helical" evidence="2">
    <location>
        <begin position="559"/>
        <end position="576"/>
    </location>
</feature>
<feature type="transmembrane region" description="Helical" evidence="2">
    <location>
        <begin position="588"/>
        <end position="604"/>
    </location>
</feature>
<sequence length="792" mass="88877">MRPPWISPTAFVMVVMVVAGCTMVRVRAEDGNSTDYSDFKTHSDEDTTTQEDGTTLDSNAPGPMEIMMNEMFDEIYRRALPSVTQFGFDPNISTDCSTALVKYALGLRKMEPWAMQMFDASGKLAAGLIKGTLGDLGNFHECLEVVARKRIDDSLDFTGRFCTVYINMANNTLVPKVLEKFQSVGMLIGRRDPLNYVGNSMFKGMRNSICIPSVCSTEDIGYIAGVMAKKFEATVTVRGCTSKGEKSSNATQRAVIRLLTVIATVVLATTLFDVCCRLARNAERDDFISRLERSSDGFCKLTEILFGMSIVSNTEKLLHTEPRDVNDQKLMFIHGMRFFSSTWVILGHTYFIGDPTGTTSLSNVINLVDSIFTTVIANAFPSVETFLFVSGFLMSYNVQKMLQNCTNLWMTVPVILLRRYIRLTLPAMLVVGIWLLVPLMGDGAIMNDYRARFLESCEKHWWRVLVHTNNFVPFFDMCLGHLWYIDIDYQLYVLLIIIPVLMLRNPRQGAVLALLSTIGTILYIAYTTVKLGLQPTVVFTSTDIDSTVNTTNLIQFRPWAHVGSFNVGILLGFLIYKQPKIRMQKITVLVCWMIAACVNLTVLLKPHDWFSVDYVDFGSAECILYAVFHRLAWSLGVAWVAFACATGRAGIVNDLLSWRALVPLSRLSYGAFLSHVVILLTQLMMQEERVPYNHLTKMMNYFAVTATSFFTAYLLYLFCEAPLAVIERMFIGGDLFKKPRSRLRREPHAAVAGHLGDVKSGTTIDELCVEPSSMSMVTPVAMTNQTKNHSYL</sequence>
<feature type="transmembrane region" description="Helical" evidence="2">
    <location>
        <begin position="371"/>
        <end position="393"/>
    </location>
</feature>
<dbReference type="SMART" id="SM00703">
    <property type="entry name" value="NRF"/>
    <property type="match status" value="1"/>
</dbReference>
<evidence type="ECO:0000313" key="5">
    <source>
        <dbReference type="EMBL" id="OQR67746.1"/>
    </source>
</evidence>
<dbReference type="InterPro" id="IPR002656">
    <property type="entry name" value="Acyl_transf_3_dom"/>
</dbReference>
<dbReference type="EMBL" id="MNPL01027605">
    <property type="protein sequence ID" value="OQR67746.1"/>
    <property type="molecule type" value="Genomic_DNA"/>
</dbReference>
<feature type="transmembrane region" description="Helical" evidence="2">
    <location>
        <begin position="667"/>
        <end position="686"/>
    </location>
</feature>
<evidence type="ECO:0000259" key="4">
    <source>
        <dbReference type="SMART" id="SM00703"/>
    </source>
</evidence>
<dbReference type="GO" id="GO:0016747">
    <property type="term" value="F:acyltransferase activity, transferring groups other than amino-acyl groups"/>
    <property type="evidence" value="ECO:0007669"/>
    <property type="project" value="InterPro"/>
</dbReference>
<comment type="caution">
    <text evidence="5">The sequence shown here is derived from an EMBL/GenBank/DDBJ whole genome shotgun (WGS) entry which is preliminary data.</text>
</comment>
<evidence type="ECO:0000313" key="6">
    <source>
        <dbReference type="Proteomes" id="UP000192247"/>
    </source>
</evidence>
<dbReference type="Pfam" id="PF20146">
    <property type="entry name" value="NRF"/>
    <property type="match status" value="1"/>
</dbReference>